<dbReference type="EMBL" id="CP003002">
    <property type="protein sequence ID" value="AEO54287.1"/>
    <property type="molecule type" value="Genomic_DNA"/>
</dbReference>
<organism evidence="3 4">
    <name type="scientific">Thermothelomyces thermophilus (strain ATCC 42464 / BCRC 31852 / DSM 1799)</name>
    <name type="common">Sporotrichum thermophile</name>
    <dbReference type="NCBI Taxonomy" id="573729"/>
    <lineage>
        <taxon>Eukaryota</taxon>
        <taxon>Fungi</taxon>
        <taxon>Dikarya</taxon>
        <taxon>Ascomycota</taxon>
        <taxon>Pezizomycotina</taxon>
        <taxon>Sordariomycetes</taxon>
        <taxon>Sordariomycetidae</taxon>
        <taxon>Sordariales</taxon>
        <taxon>Chaetomiaceae</taxon>
        <taxon>Thermothelomyces</taxon>
    </lineage>
</organism>
<keyword evidence="2" id="KW-0812">Transmembrane</keyword>
<dbReference type="PANTHER" id="PTHR40623">
    <property type="entry name" value="INTEGRAL MEMBRANE PROTEIN"/>
    <property type="match status" value="1"/>
</dbReference>
<dbReference type="OrthoDB" id="5426165at2759"/>
<evidence type="ECO:0000256" key="2">
    <source>
        <dbReference type="SAM" id="Phobius"/>
    </source>
</evidence>
<evidence type="ECO:0000313" key="3">
    <source>
        <dbReference type="EMBL" id="AEO54287.1"/>
    </source>
</evidence>
<name>G2Q2S0_THET4</name>
<dbReference type="VEuPathDB" id="FungiDB:MYCTH_2296708"/>
<dbReference type="eggNOG" id="ENOG502S92A">
    <property type="taxonomic scope" value="Eukaryota"/>
</dbReference>
<keyword evidence="2" id="KW-0472">Membrane</keyword>
<dbReference type="HOGENOM" id="CLU_977219_0_0_1"/>
<gene>
    <name evidence="3" type="ORF">MYCTH_2296708</name>
</gene>
<keyword evidence="2" id="KW-1133">Transmembrane helix</keyword>
<protein>
    <submittedName>
        <fullName evidence="3">Uncharacterized protein</fullName>
    </submittedName>
</protein>
<reference evidence="3 4" key="1">
    <citation type="journal article" date="2011" name="Nat. Biotechnol.">
        <title>Comparative genomic analysis of the thermophilic biomass-degrading fungi Myceliophthora thermophila and Thielavia terrestris.</title>
        <authorList>
            <person name="Berka R.M."/>
            <person name="Grigoriev I.V."/>
            <person name="Otillar R."/>
            <person name="Salamov A."/>
            <person name="Grimwood J."/>
            <person name="Reid I."/>
            <person name="Ishmael N."/>
            <person name="John T."/>
            <person name="Darmond C."/>
            <person name="Moisan M.-C."/>
            <person name="Henrissat B."/>
            <person name="Coutinho P.M."/>
            <person name="Lombard V."/>
            <person name="Natvig D.O."/>
            <person name="Lindquist E."/>
            <person name="Schmutz J."/>
            <person name="Lucas S."/>
            <person name="Harris P."/>
            <person name="Powlowski J."/>
            <person name="Bellemare A."/>
            <person name="Taylor D."/>
            <person name="Butler G."/>
            <person name="de Vries R.P."/>
            <person name="Allijn I.E."/>
            <person name="van den Brink J."/>
            <person name="Ushinsky S."/>
            <person name="Storms R."/>
            <person name="Powell A.J."/>
            <person name="Paulsen I.T."/>
            <person name="Elbourne L.D.H."/>
            <person name="Baker S.E."/>
            <person name="Magnuson J."/>
            <person name="LaBoissiere S."/>
            <person name="Clutterbuck A.J."/>
            <person name="Martinez D."/>
            <person name="Wogulis M."/>
            <person name="de Leon A.L."/>
            <person name="Rey M.W."/>
            <person name="Tsang A."/>
        </authorList>
    </citation>
    <scope>NUCLEOTIDE SEQUENCE [LARGE SCALE GENOMIC DNA]</scope>
    <source>
        <strain evidence="4">ATCC 42464 / BCRC 31852 / DSM 1799</strain>
    </source>
</reference>
<feature type="region of interest" description="Disordered" evidence="1">
    <location>
        <begin position="266"/>
        <end position="285"/>
    </location>
</feature>
<feature type="transmembrane region" description="Helical" evidence="2">
    <location>
        <begin position="15"/>
        <end position="36"/>
    </location>
</feature>
<feature type="region of interest" description="Disordered" evidence="1">
    <location>
        <begin position="104"/>
        <end position="168"/>
    </location>
</feature>
<feature type="compositionally biased region" description="Polar residues" evidence="1">
    <location>
        <begin position="132"/>
        <end position="151"/>
    </location>
</feature>
<dbReference type="PANTHER" id="PTHR40623:SF2">
    <property type="entry name" value="INTEGRAL MEMBRANE PROTEIN"/>
    <property type="match status" value="1"/>
</dbReference>
<dbReference type="AlphaFoldDB" id="G2Q2S0"/>
<keyword evidence="4" id="KW-1185">Reference proteome</keyword>
<sequence>MTGYFFTSWELWEEMTFVLAMGIVSVFCAGLVKLWWNNRLMKKEERLDAEKRARVEEMRKSGIPIKRANAVPFGVRAIQSGVEVEGIWISRPASLNELGEKLTSSTTLAGGRDSDSQKKGQISSEDEKPVRVTTTANLGSKQSQSTASVLQKLTDAESMDSSSSAAPPRLAVRVHQTNDALFPLPGNAKRRCPAPTRGPIPLTNLDLRDLYTKHYYQNLLSTPAQPPTPPQRAELGDILLGGLGGFASPLSQKHQRPELRLVAQRPGVRGSDGSVPTRPRAAAMV</sequence>
<dbReference type="InParanoid" id="G2Q2S0"/>
<dbReference type="KEGG" id="mtm:MYCTH_2296708"/>
<dbReference type="STRING" id="573729.G2Q2S0"/>
<evidence type="ECO:0000256" key="1">
    <source>
        <dbReference type="SAM" id="MobiDB-lite"/>
    </source>
</evidence>
<accession>G2Q2S0</accession>
<proteinExistence type="predicted"/>
<dbReference type="RefSeq" id="XP_003659532.1">
    <property type="nucleotide sequence ID" value="XM_003659484.1"/>
</dbReference>
<evidence type="ECO:0000313" key="4">
    <source>
        <dbReference type="Proteomes" id="UP000007322"/>
    </source>
</evidence>
<dbReference type="Proteomes" id="UP000007322">
    <property type="component" value="Chromosome 1"/>
</dbReference>
<dbReference type="GeneID" id="11505639"/>